<proteinExistence type="inferred from homology"/>
<evidence type="ECO:0000313" key="4">
    <source>
        <dbReference type="Proteomes" id="UP000487882"/>
    </source>
</evidence>
<gene>
    <name evidence="3" type="ORF">GSD1FS_0998</name>
</gene>
<comment type="caution">
    <text evidence="3">The sequence shown here is derived from an EMBL/GenBank/DDBJ whole genome shotgun (WGS) entry which is preliminary data.</text>
</comment>
<dbReference type="InterPro" id="IPR036754">
    <property type="entry name" value="YbaK/aa-tRNA-synt-asso_dom_sf"/>
</dbReference>
<dbReference type="SUPFAM" id="SSF55826">
    <property type="entry name" value="YbaK/ProRS associated domain"/>
    <property type="match status" value="1"/>
</dbReference>
<feature type="domain" description="YbaK/aminoacyl-tRNA synthetase-associated" evidence="2">
    <location>
        <begin position="23"/>
        <end position="109"/>
    </location>
</feature>
<accession>A0A7K1J4T2</accession>
<protein>
    <submittedName>
        <fullName evidence="3">DNA-binding protein</fullName>
    </submittedName>
</protein>
<organism evidence="3 4">
    <name type="scientific">Bifidobacterium canis</name>
    <dbReference type="NCBI Taxonomy" id="2610880"/>
    <lineage>
        <taxon>Bacteria</taxon>
        <taxon>Bacillati</taxon>
        <taxon>Actinomycetota</taxon>
        <taxon>Actinomycetes</taxon>
        <taxon>Bifidobacteriales</taxon>
        <taxon>Bifidobacteriaceae</taxon>
        <taxon>Bifidobacterium</taxon>
    </lineage>
</organism>
<comment type="similarity">
    <text evidence="1">Belongs to the PRORSD1 family.</text>
</comment>
<dbReference type="PANTHER" id="PTHR31423">
    <property type="entry name" value="YBAK DOMAIN-CONTAINING PROTEIN"/>
    <property type="match status" value="1"/>
</dbReference>
<dbReference type="Gene3D" id="3.90.960.10">
    <property type="entry name" value="YbaK/aminoacyl-tRNA synthetase-associated domain"/>
    <property type="match status" value="1"/>
</dbReference>
<dbReference type="InterPro" id="IPR007214">
    <property type="entry name" value="YbaK/aa-tRNA-synth-assoc-dom"/>
</dbReference>
<evidence type="ECO:0000313" key="3">
    <source>
        <dbReference type="EMBL" id="MUH59663.1"/>
    </source>
</evidence>
<dbReference type="EMBL" id="WNLP01000004">
    <property type="protein sequence ID" value="MUH59663.1"/>
    <property type="molecule type" value="Genomic_DNA"/>
</dbReference>
<dbReference type="AlphaFoldDB" id="A0A7K1J4T2"/>
<dbReference type="Proteomes" id="UP000487882">
    <property type="component" value="Unassembled WGS sequence"/>
</dbReference>
<keyword evidence="3" id="KW-0238">DNA-binding</keyword>
<evidence type="ECO:0000259" key="2">
    <source>
        <dbReference type="Pfam" id="PF04073"/>
    </source>
</evidence>
<name>A0A7K1J4T2_9BIFI</name>
<evidence type="ECO:0000256" key="1">
    <source>
        <dbReference type="ARBA" id="ARBA00010201"/>
    </source>
</evidence>
<dbReference type="GO" id="GO:0002161">
    <property type="term" value="F:aminoacyl-tRNA deacylase activity"/>
    <property type="evidence" value="ECO:0007669"/>
    <property type="project" value="InterPro"/>
</dbReference>
<dbReference type="GO" id="GO:0003677">
    <property type="term" value="F:DNA binding"/>
    <property type="evidence" value="ECO:0007669"/>
    <property type="project" value="UniProtKB-KW"/>
</dbReference>
<dbReference type="InterPro" id="IPR040285">
    <property type="entry name" value="ProX/PRXD1"/>
</dbReference>
<reference evidence="3 4" key="1">
    <citation type="submission" date="2019-09" db="EMBL/GenBank/DDBJ databases">
        <title>Bifidobacterium canis sp. nov., isolated from the digestive tract of German Shepherd dog puppy.</title>
        <authorList>
            <person name="Bunesova V."/>
        </authorList>
    </citation>
    <scope>NUCLEOTIDE SEQUENCE [LARGE SCALE GENOMIC DNA]</scope>
    <source>
        <strain evidence="3 4">GSD1FS</strain>
    </source>
</reference>
<dbReference type="PANTHER" id="PTHR31423:SF3">
    <property type="entry name" value="PROLYL-TRNA SYNTHETASE ASSOCIATED DOMAIN-CONTAINING PROTEIN 1-RELATED"/>
    <property type="match status" value="1"/>
</dbReference>
<sequence length="151" mass="16378">MPHRSVSHPPIYSVQDGIDLGLPELMGVPMEHLVKNLLLQDTHGRLVLIVALGDARLDLKGIAHKLGCSRLSFASPQTMTEVLGSEPGSASLFDLLNNPHAQEVTVFLDCGEVDGDIGFPEDGNTRTILFPAKFLPKVVDRLTNQTDRLSA</sequence>
<dbReference type="Pfam" id="PF04073">
    <property type="entry name" value="tRNA_edit"/>
    <property type="match status" value="1"/>
</dbReference>
<keyword evidence="4" id="KW-1185">Reference proteome</keyword>